<feature type="compositionally biased region" description="Polar residues" evidence="1">
    <location>
        <begin position="8"/>
        <end position="20"/>
    </location>
</feature>
<organism evidence="2">
    <name type="scientific">gut metagenome</name>
    <dbReference type="NCBI Taxonomy" id="749906"/>
    <lineage>
        <taxon>unclassified sequences</taxon>
        <taxon>metagenomes</taxon>
        <taxon>organismal metagenomes</taxon>
    </lineage>
</organism>
<gene>
    <name evidence="2" type="ORF">EVA_19197</name>
</gene>
<feature type="non-terminal residue" evidence="2">
    <location>
        <position position="20"/>
    </location>
</feature>
<dbReference type="EMBL" id="AMCI01007403">
    <property type="protein sequence ID" value="EJW92695.1"/>
    <property type="molecule type" value="Genomic_DNA"/>
</dbReference>
<name>J9BYQ1_9ZZZZ</name>
<feature type="region of interest" description="Disordered" evidence="1">
    <location>
        <begin position="1"/>
        <end position="20"/>
    </location>
</feature>
<protein>
    <submittedName>
        <fullName evidence="2">Uncharacterized protein</fullName>
    </submittedName>
</protein>
<evidence type="ECO:0000313" key="2">
    <source>
        <dbReference type="EMBL" id="EJW92695.1"/>
    </source>
</evidence>
<comment type="caution">
    <text evidence="2">The sequence shown here is derived from an EMBL/GenBank/DDBJ whole genome shotgun (WGS) entry which is preliminary data.</text>
</comment>
<accession>J9BYQ1</accession>
<proteinExistence type="predicted"/>
<reference evidence="2" key="1">
    <citation type="journal article" date="2012" name="PLoS ONE">
        <title>Gene sets for utilization of primary and secondary nutrition supplies in the distal gut of endangered iberian lynx.</title>
        <authorList>
            <person name="Alcaide M."/>
            <person name="Messina E."/>
            <person name="Richter M."/>
            <person name="Bargiela R."/>
            <person name="Peplies J."/>
            <person name="Huws S.A."/>
            <person name="Newbold C.J."/>
            <person name="Golyshin P.N."/>
            <person name="Simon M.A."/>
            <person name="Lopez G."/>
            <person name="Yakimov M.M."/>
            <person name="Ferrer M."/>
        </authorList>
    </citation>
    <scope>NUCLEOTIDE SEQUENCE</scope>
</reference>
<evidence type="ECO:0000256" key="1">
    <source>
        <dbReference type="SAM" id="MobiDB-lite"/>
    </source>
</evidence>
<sequence>MAWKSKKASSIANFETTDKV</sequence>
<dbReference type="AlphaFoldDB" id="J9BYQ1"/>